<comment type="caution">
    <text evidence="2">The sequence shown here is derived from an EMBL/GenBank/DDBJ whole genome shotgun (WGS) entry which is preliminary data.</text>
</comment>
<organism evidence="2 3">
    <name type="scientific">Colocasia esculenta</name>
    <name type="common">Wild taro</name>
    <name type="synonym">Arum esculentum</name>
    <dbReference type="NCBI Taxonomy" id="4460"/>
    <lineage>
        <taxon>Eukaryota</taxon>
        <taxon>Viridiplantae</taxon>
        <taxon>Streptophyta</taxon>
        <taxon>Embryophyta</taxon>
        <taxon>Tracheophyta</taxon>
        <taxon>Spermatophyta</taxon>
        <taxon>Magnoliopsida</taxon>
        <taxon>Liliopsida</taxon>
        <taxon>Araceae</taxon>
        <taxon>Aroideae</taxon>
        <taxon>Colocasieae</taxon>
        <taxon>Colocasia</taxon>
    </lineage>
</organism>
<dbReference type="AlphaFoldDB" id="A0A843TEN4"/>
<reference evidence="2" key="1">
    <citation type="submission" date="2017-07" db="EMBL/GenBank/DDBJ databases">
        <title>Taro Niue Genome Assembly and Annotation.</title>
        <authorList>
            <person name="Atibalentja N."/>
            <person name="Keating K."/>
            <person name="Fields C.J."/>
        </authorList>
    </citation>
    <scope>NUCLEOTIDE SEQUENCE</scope>
    <source>
        <strain evidence="2">Niue_2</strain>
        <tissue evidence="2">Leaf</tissue>
    </source>
</reference>
<dbReference type="Proteomes" id="UP000652761">
    <property type="component" value="Unassembled WGS sequence"/>
</dbReference>
<sequence length="125" mass="13119">MTDRYVEGTPQPGLDLEAWVDAVGGPRKGRVYGFGDSLDTTPVLSAYAISVAPLAYASSFAATPDSGGEDMRTLIREELQLHFGAMVEQLVSAIRGVGLSQQAPQGPPVPDDHEAGIADHPANLS</sequence>
<feature type="region of interest" description="Disordered" evidence="1">
    <location>
        <begin position="98"/>
        <end position="125"/>
    </location>
</feature>
<accession>A0A843TEN4</accession>
<dbReference type="EMBL" id="NMUH01000007">
    <property type="protein sequence ID" value="MQL68074.1"/>
    <property type="molecule type" value="Genomic_DNA"/>
</dbReference>
<gene>
    <name evidence="2" type="ORF">Taro_000340</name>
</gene>
<keyword evidence="3" id="KW-1185">Reference proteome</keyword>
<proteinExistence type="predicted"/>
<name>A0A843TEN4_COLES</name>
<protein>
    <submittedName>
        <fullName evidence="2">Uncharacterized protein</fullName>
    </submittedName>
</protein>
<evidence type="ECO:0000313" key="2">
    <source>
        <dbReference type="EMBL" id="MQL68074.1"/>
    </source>
</evidence>
<evidence type="ECO:0000256" key="1">
    <source>
        <dbReference type="SAM" id="MobiDB-lite"/>
    </source>
</evidence>
<evidence type="ECO:0000313" key="3">
    <source>
        <dbReference type="Proteomes" id="UP000652761"/>
    </source>
</evidence>